<evidence type="ECO:0000259" key="7">
    <source>
        <dbReference type="PROSITE" id="PS50110"/>
    </source>
</evidence>
<evidence type="ECO:0000256" key="3">
    <source>
        <dbReference type="ARBA" id="ARBA00023015"/>
    </source>
</evidence>
<keyword evidence="1 6" id="KW-0597">Phosphoprotein</keyword>
<evidence type="ECO:0000313" key="8">
    <source>
        <dbReference type="EMBL" id="VUZ85176.1"/>
    </source>
</evidence>
<evidence type="ECO:0000313" key="9">
    <source>
        <dbReference type="Proteomes" id="UP000334340"/>
    </source>
</evidence>
<feature type="domain" description="Response regulatory" evidence="7">
    <location>
        <begin position="5"/>
        <end position="120"/>
    </location>
</feature>
<keyword evidence="2" id="KW-0902">Two-component regulatory system</keyword>
<keyword evidence="4" id="KW-0238">DNA-binding</keyword>
<accession>A0A564ZJ97</accession>
<dbReference type="AlphaFoldDB" id="A0A564ZJ97"/>
<dbReference type="SUPFAM" id="SSF52172">
    <property type="entry name" value="CheY-like"/>
    <property type="match status" value="1"/>
</dbReference>
<dbReference type="Gene3D" id="3.40.50.2300">
    <property type="match status" value="1"/>
</dbReference>
<keyword evidence="9" id="KW-1185">Reference proteome</keyword>
<protein>
    <submittedName>
        <fullName evidence="8">Acetoacetate metabolism regulatory protein AtoC</fullName>
    </submittedName>
</protein>
<feature type="modified residue" description="4-aspartylphosphate" evidence="6">
    <location>
        <position position="54"/>
    </location>
</feature>
<dbReference type="GO" id="GO:0005829">
    <property type="term" value="C:cytosol"/>
    <property type="evidence" value="ECO:0007669"/>
    <property type="project" value="TreeGrafter"/>
</dbReference>
<dbReference type="GO" id="GO:0000976">
    <property type="term" value="F:transcription cis-regulatory region binding"/>
    <property type="evidence" value="ECO:0007669"/>
    <property type="project" value="TreeGrafter"/>
</dbReference>
<dbReference type="CDD" id="cd00082">
    <property type="entry name" value="HisKA"/>
    <property type="match status" value="1"/>
</dbReference>
<dbReference type="PANTHER" id="PTHR48111:SF1">
    <property type="entry name" value="TWO-COMPONENT RESPONSE REGULATOR ORR33"/>
    <property type="match status" value="1"/>
</dbReference>
<dbReference type="GO" id="GO:0006355">
    <property type="term" value="P:regulation of DNA-templated transcription"/>
    <property type="evidence" value="ECO:0007669"/>
    <property type="project" value="TreeGrafter"/>
</dbReference>
<name>A0A564ZJ97_9BACT</name>
<evidence type="ECO:0000256" key="4">
    <source>
        <dbReference type="ARBA" id="ARBA00023125"/>
    </source>
</evidence>
<dbReference type="SMART" id="SM00388">
    <property type="entry name" value="HisKA"/>
    <property type="match status" value="1"/>
</dbReference>
<dbReference type="PROSITE" id="PS50110">
    <property type="entry name" value="RESPONSE_REGULATORY"/>
    <property type="match status" value="1"/>
</dbReference>
<dbReference type="Gene3D" id="1.10.287.130">
    <property type="match status" value="1"/>
</dbReference>
<dbReference type="InterPro" id="IPR039420">
    <property type="entry name" value="WalR-like"/>
</dbReference>
<dbReference type="GO" id="GO:0032993">
    <property type="term" value="C:protein-DNA complex"/>
    <property type="evidence" value="ECO:0007669"/>
    <property type="project" value="TreeGrafter"/>
</dbReference>
<proteinExistence type="predicted"/>
<evidence type="ECO:0000256" key="1">
    <source>
        <dbReference type="ARBA" id="ARBA00022553"/>
    </source>
</evidence>
<reference evidence="8 9" key="1">
    <citation type="submission" date="2019-07" db="EMBL/GenBank/DDBJ databases">
        <authorList>
            <person name="Cremers G."/>
        </authorList>
    </citation>
    <scope>NUCLEOTIDE SEQUENCE [LARGE SCALE GENOMIC DNA]</scope>
</reference>
<evidence type="ECO:0000256" key="2">
    <source>
        <dbReference type="ARBA" id="ARBA00023012"/>
    </source>
</evidence>
<evidence type="ECO:0000256" key="6">
    <source>
        <dbReference type="PROSITE-ProRule" id="PRU00169"/>
    </source>
</evidence>
<dbReference type="GO" id="GO:0000156">
    <property type="term" value="F:phosphorelay response regulator activity"/>
    <property type="evidence" value="ECO:0007669"/>
    <property type="project" value="TreeGrafter"/>
</dbReference>
<sequence length="234" mass="25742">MKRARILLVDDEPEIRRLLSRHLGRLGYTVQEAADGEAAAALAKHETPDVVITDMAMPRLGGLGLLEALRSVDHDLPVIVLTGHGSFDNAIAAMRKGILFDYLHKPLEELSLLEVAVARALEVRELRAKAREADQVVAIRELAVTASDKILNPLNVISLSVERLAREGITTEAKAKAVSHIEAAVGTITKVVRQMRAVARYTPREVIPGLWEIDLDRAVVDELREKNHESLPPT</sequence>
<dbReference type="SMART" id="SM00448">
    <property type="entry name" value="REC"/>
    <property type="match status" value="1"/>
</dbReference>
<keyword evidence="3" id="KW-0805">Transcription regulation</keyword>
<dbReference type="Pfam" id="PF00072">
    <property type="entry name" value="Response_reg"/>
    <property type="match status" value="1"/>
</dbReference>
<evidence type="ECO:0000256" key="5">
    <source>
        <dbReference type="ARBA" id="ARBA00023163"/>
    </source>
</evidence>
<dbReference type="InterPro" id="IPR001789">
    <property type="entry name" value="Sig_transdc_resp-reg_receiver"/>
</dbReference>
<gene>
    <name evidence="8" type="ORF">MELA_01552</name>
</gene>
<dbReference type="PANTHER" id="PTHR48111">
    <property type="entry name" value="REGULATOR OF RPOS"/>
    <property type="match status" value="1"/>
</dbReference>
<dbReference type="GO" id="GO:0000155">
    <property type="term" value="F:phosphorelay sensor kinase activity"/>
    <property type="evidence" value="ECO:0007669"/>
    <property type="project" value="InterPro"/>
</dbReference>
<dbReference type="EMBL" id="CABIKM010000023">
    <property type="protein sequence ID" value="VUZ85176.1"/>
    <property type="molecule type" value="Genomic_DNA"/>
</dbReference>
<organism evidence="8 9">
    <name type="scientific">Candidatus Methylomirabilis lanthanidiphila</name>
    <dbReference type="NCBI Taxonomy" id="2211376"/>
    <lineage>
        <taxon>Bacteria</taxon>
        <taxon>Candidatus Methylomirabilota</taxon>
        <taxon>Candidatus Methylomirabilia</taxon>
        <taxon>Candidatus Methylomirabilales</taxon>
        <taxon>Candidatus Methylomirabilaceae</taxon>
        <taxon>Candidatus Methylomirabilis</taxon>
    </lineage>
</organism>
<keyword evidence="5" id="KW-0804">Transcription</keyword>
<dbReference type="InterPro" id="IPR011006">
    <property type="entry name" value="CheY-like_superfamily"/>
</dbReference>
<dbReference type="Proteomes" id="UP000334340">
    <property type="component" value="Unassembled WGS sequence"/>
</dbReference>
<dbReference type="InterPro" id="IPR003661">
    <property type="entry name" value="HisK_dim/P_dom"/>
</dbReference>